<feature type="binding site" evidence="14">
    <location>
        <position position="418"/>
    </location>
    <ligand>
        <name>S-adenosyl-L-methionine</name>
        <dbReference type="ChEBI" id="CHEBI:59789"/>
    </ligand>
</feature>
<comment type="subcellular location">
    <subcellularLocation>
        <location evidence="1 14">Cytoplasm</location>
    </subcellularLocation>
</comment>
<accession>A0A0H4VJU3</accession>
<keyword evidence="17" id="KW-1185">Reference proteome</keyword>
<feature type="active site" description="Proton acceptor" evidence="14">
    <location>
        <position position="196"/>
    </location>
</feature>
<evidence type="ECO:0000256" key="8">
    <source>
        <dbReference type="ARBA" id="ARBA00022691"/>
    </source>
</evidence>
<dbReference type="GO" id="GO:0046872">
    <property type="term" value="F:metal ion binding"/>
    <property type="evidence" value="ECO:0007669"/>
    <property type="project" value="UniProtKB-KW"/>
</dbReference>
<keyword evidence="13 14" id="KW-1015">Disulfide bond</keyword>
<comment type="similarity">
    <text evidence="2 14">Belongs to the radical SAM superfamily. RlmN family.</text>
</comment>
<dbReference type="GO" id="GO:0019843">
    <property type="term" value="F:rRNA binding"/>
    <property type="evidence" value="ECO:0007669"/>
    <property type="project" value="UniProtKB-UniRule"/>
</dbReference>
<dbReference type="SUPFAM" id="SSF102114">
    <property type="entry name" value="Radical SAM enzymes"/>
    <property type="match status" value="1"/>
</dbReference>
<evidence type="ECO:0000256" key="12">
    <source>
        <dbReference type="ARBA" id="ARBA00023014"/>
    </source>
</evidence>
<dbReference type="GO" id="GO:0002935">
    <property type="term" value="F:tRNA (adenine(37)-C2)-methyltransferase activity"/>
    <property type="evidence" value="ECO:0007669"/>
    <property type="project" value="UniProtKB-UniRule"/>
</dbReference>
<dbReference type="Gene3D" id="3.20.20.70">
    <property type="entry name" value="Aldolase class I"/>
    <property type="match status" value="1"/>
</dbReference>
<evidence type="ECO:0000256" key="4">
    <source>
        <dbReference type="ARBA" id="ARBA00022490"/>
    </source>
</evidence>
<evidence type="ECO:0000256" key="11">
    <source>
        <dbReference type="ARBA" id="ARBA00023004"/>
    </source>
</evidence>
<evidence type="ECO:0000256" key="7">
    <source>
        <dbReference type="ARBA" id="ARBA00022679"/>
    </source>
</evidence>
<feature type="binding site" evidence="14">
    <location>
        <begin position="285"/>
        <end position="286"/>
    </location>
    <ligand>
        <name>S-adenosyl-L-methionine</name>
        <dbReference type="ChEBI" id="CHEBI:59789"/>
    </ligand>
</feature>
<dbReference type="GO" id="GO:0030488">
    <property type="term" value="P:tRNA methylation"/>
    <property type="evidence" value="ECO:0007669"/>
    <property type="project" value="UniProtKB-UniRule"/>
</dbReference>
<dbReference type="GO" id="GO:0005737">
    <property type="term" value="C:cytoplasm"/>
    <property type="evidence" value="ECO:0007669"/>
    <property type="project" value="UniProtKB-SubCell"/>
</dbReference>
<dbReference type="GO" id="GO:0000049">
    <property type="term" value="F:tRNA binding"/>
    <property type="evidence" value="ECO:0007669"/>
    <property type="project" value="UniProtKB-UniRule"/>
</dbReference>
<evidence type="ECO:0000256" key="5">
    <source>
        <dbReference type="ARBA" id="ARBA00022552"/>
    </source>
</evidence>
<dbReference type="GO" id="GO:0070475">
    <property type="term" value="P:rRNA base methylation"/>
    <property type="evidence" value="ECO:0007669"/>
    <property type="project" value="UniProtKB-UniRule"/>
</dbReference>
<dbReference type="SFLD" id="SFLDG01062">
    <property type="entry name" value="methyltransferase_(Class_A)"/>
    <property type="match status" value="1"/>
</dbReference>
<dbReference type="EMBL" id="CP011310">
    <property type="protein sequence ID" value="AKQ43264.2"/>
    <property type="molecule type" value="Genomic_DNA"/>
</dbReference>
<evidence type="ECO:0000256" key="2">
    <source>
        <dbReference type="ARBA" id="ARBA00007544"/>
    </source>
</evidence>
<keyword evidence="9 14" id="KW-0819">tRNA processing</keyword>
<evidence type="ECO:0000256" key="9">
    <source>
        <dbReference type="ARBA" id="ARBA00022694"/>
    </source>
</evidence>
<comment type="catalytic activity">
    <reaction evidence="14">
        <text>adenosine(2503) in 23S rRNA + 2 reduced [2Fe-2S]-[ferredoxin] + 2 S-adenosyl-L-methionine = 2-methyladenosine(2503) in 23S rRNA + 5'-deoxyadenosine + L-methionine + 2 oxidized [2Fe-2S]-[ferredoxin] + S-adenosyl-L-homocysteine</text>
        <dbReference type="Rhea" id="RHEA:42916"/>
        <dbReference type="Rhea" id="RHEA-COMP:10000"/>
        <dbReference type="Rhea" id="RHEA-COMP:10001"/>
        <dbReference type="Rhea" id="RHEA-COMP:10152"/>
        <dbReference type="Rhea" id="RHEA-COMP:10282"/>
        <dbReference type="ChEBI" id="CHEBI:17319"/>
        <dbReference type="ChEBI" id="CHEBI:33737"/>
        <dbReference type="ChEBI" id="CHEBI:33738"/>
        <dbReference type="ChEBI" id="CHEBI:57844"/>
        <dbReference type="ChEBI" id="CHEBI:57856"/>
        <dbReference type="ChEBI" id="CHEBI:59789"/>
        <dbReference type="ChEBI" id="CHEBI:74411"/>
        <dbReference type="ChEBI" id="CHEBI:74497"/>
        <dbReference type="EC" id="2.1.1.192"/>
    </reaction>
</comment>
<keyword evidence="11 14" id="KW-0408">Iron</keyword>
<dbReference type="Gene3D" id="1.10.150.530">
    <property type="match status" value="1"/>
</dbReference>
<comment type="cofactor">
    <cofactor evidence="14">
        <name>[4Fe-4S] cluster</name>
        <dbReference type="ChEBI" id="CHEBI:49883"/>
    </cofactor>
    <text evidence="14">Binds 1 [4Fe-4S] cluster. The cluster is coordinated with 3 cysteines and an exchangeable S-adenosyl-L-methionine.</text>
</comment>
<protein>
    <recommendedName>
        <fullName evidence="14">Dual-specificity RNA methyltransferase RlmN</fullName>
        <ecNumber evidence="14">2.1.1.192</ecNumber>
    </recommendedName>
    <alternativeName>
        <fullName evidence="14">23S rRNA (adenine(2503)-C(2))-methyltransferase</fullName>
    </alternativeName>
    <alternativeName>
        <fullName evidence="14">23S rRNA m2A2503 methyltransferase</fullName>
    </alternativeName>
    <alternativeName>
        <fullName evidence="14">Ribosomal RNA large subunit methyltransferase N</fullName>
    </alternativeName>
    <alternativeName>
        <fullName evidence="14">tRNA (adenine(37)-C(2))-methyltransferase</fullName>
    </alternativeName>
    <alternativeName>
        <fullName evidence="14">tRNA m2A37 methyltransferase</fullName>
    </alternativeName>
</protein>
<reference evidence="16 17" key="1">
    <citation type="journal article" date="2015" name="Int. J. Syst. Evol. Microbiol.">
        <title>Erythrobacter atlanticus sp. nov., a bacterium from ocean sediment able to degrade polycyclic aromatic hydrocarbons.</title>
        <authorList>
            <person name="Zhuang L."/>
            <person name="Liu Y."/>
            <person name="Wang L."/>
            <person name="Wang W."/>
            <person name="Shao Z."/>
        </authorList>
    </citation>
    <scope>NUCLEOTIDE SEQUENCE [LARGE SCALE GENOMIC DNA]</scope>
    <source>
        <strain evidence="17">s21-N3</strain>
    </source>
</reference>
<keyword evidence="8 14" id="KW-0949">S-adenosyl-L-methionine</keyword>
<dbReference type="InterPro" id="IPR013785">
    <property type="entry name" value="Aldolase_TIM"/>
</dbReference>
<evidence type="ECO:0000313" key="16">
    <source>
        <dbReference type="EMBL" id="AKQ43264.2"/>
    </source>
</evidence>
<feature type="binding site" evidence="14">
    <location>
        <position position="220"/>
    </location>
    <ligand>
        <name>[4Fe-4S] cluster</name>
        <dbReference type="ChEBI" id="CHEBI:49883"/>
        <note>4Fe-4S-S-AdoMet</note>
    </ligand>
</feature>
<organism evidence="16 17">
    <name type="scientific">Aurantiacibacter atlanticus</name>
    <dbReference type="NCBI Taxonomy" id="1648404"/>
    <lineage>
        <taxon>Bacteria</taxon>
        <taxon>Pseudomonadati</taxon>
        <taxon>Pseudomonadota</taxon>
        <taxon>Alphaproteobacteria</taxon>
        <taxon>Sphingomonadales</taxon>
        <taxon>Erythrobacteraceae</taxon>
        <taxon>Aurantiacibacter</taxon>
    </lineage>
</organism>
<sequence>METNWTFKHYARRPHGFYRMGPAIHRGSDKSGRFILKIIHAGLAVSVNRRGDAWPGTLDGDFSFRSAAPICEVPMTDTTLMTIPGQVDPVPVARDITPRDDGRVDLIGLPKARIAELFADAGLDTKQAKLRAKQVFHWLYHRGVIEFEAMTDIAKTMRPWLTQRFVIGRPEIVEAQHSTDGTRKWLLRTADGHDFEMVFIPDADRGTLCVSSQIGCTLNCTFCHTGTMRLVRNLTPGEIVGQVMLARDALGEWPKGRMDISEVEDEAEYTADGRLLTNIVMMGMGEPLYNFDNVRDALKLVMDGGGLALSKRRITLSTSGVVPAMARCGEEIGVNLAVSLHAVTKNVRDEIVPINRKFGIDELLQACADYPGASNARRITFEYVMLKDKNDSDADAHELVRLLRHYKLPAKVNLIPFNPWPGSNYECSTPERIKRFSDIVFEGGISAPVRTPRGRDIDAACGQLKTAAEKKTRALLDREVAEAASAS</sequence>
<evidence type="ECO:0000256" key="13">
    <source>
        <dbReference type="ARBA" id="ARBA00023157"/>
    </source>
</evidence>
<dbReference type="InterPro" id="IPR048641">
    <property type="entry name" value="RlmN_N"/>
</dbReference>
<evidence type="ECO:0000256" key="10">
    <source>
        <dbReference type="ARBA" id="ARBA00022723"/>
    </source>
</evidence>
<evidence type="ECO:0000259" key="15">
    <source>
        <dbReference type="PROSITE" id="PS51918"/>
    </source>
</evidence>
<dbReference type="GO" id="GO:0070040">
    <property type="term" value="F:rRNA (adenine(2503)-C2-)-methyltransferase activity"/>
    <property type="evidence" value="ECO:0007669"/>
    <property type="project" value="UniProtKB-UniRule"/>
</dbReference>
<comment type="caution">
    <text evidence="14">Lacks conserved residue(s) required for the propagation of feature annotation.</text>
</comment>
<feature type="binding site" evidence="14">
    <location>
        <position position="317"/>
    </location>
    <ligand>
        <name>S-adenosyl-L-methionine</name>
        <dbReference type="ChEBI" id="CHEBI:59789"/>
    </ligand>
</feature>
<comment type="function">
    <text evidence="14">Specifically methylates position 2 of adenine 2503 in 23S rRNA and position 2 of adenine 37 in tRNAs. m2A2503 modification seems to play a crucial role in the proofreading step occurring at the peptidyl transferase center and thus would serve to optimize ribosomal fidelity.</text>
</comment>
<name>A0A0H4VJU3_9SPHN</name>
<dbReference type="Pfam" id="PF04055">
    <property type="entry name" value="Radical_SAM"/>
    <property type="match status" value="1"/>
</dbReference>
<comment type="catalytic activity">
    <reaction evidence="14">
        <text>adenosine(37) in tRNA + 2 reduced [2Fe-2S]-[ferredoxin] + 2 S-adenosyl-L-methionine = 2-methyladenosine(37) in tRNA + 5'-deoxyadenosine + L-methionine + 2 oxidized [2Fe-2S]-[ferredoxin] + S-adenosyl-L-homocysteine</text>
        <dbReference type="Rhea" id="RHEA:43332"/>
        <dbReference type="Rhea" id="RHEA-COMP:10000"/>
        <dbReference type="Rhea" id="RHEA-COMP:10001"/>
        <dbReference type="Rhea" id="RHEA-COMP:10162"/>
        <dbReference type="Rhea" id="RHEA-COMP:10485"/>
        <dbReference type="ChEBI" id="CHEBI:17319"/>
        <dbReference type="ChEBI" id="CHEBI:33737"/>
        <dbReference type="ChEBI" id="CHEBI:33738"/>
        <dbReference type="ChEBI" id="CHEBI:57844"/>
        <dbReference type="ChEBI" id="CHEBI:57856"/>
        <dbReference type="ChEBI" id="CHEBI:59789"/>
        <dbReference type="ChEBI" id="CHEBI:74411"/>
        <dbReference type="ChEBI" id="CHEBI:74497"/>
        <dbReference type="EC" id="2.1.1.192"/>
    </reaction>
</comment>
<dbReference type="GO" id="GO:0051539">
    <property type="term" value="F:4 iron, 4 sulfur cluster binding"/>
    <property type="evidence" value="ECO:0007669"/>
    <property type="project" value="UniProtKB-UniRule"/>
</dbReference>
<dbReference type="KEGG" id="ery:CP97_07465"/>
<dbReference type="Proteomes" id="UP000059113">
    <property type="component" value="Chromosome"/>
</dbReference>
<feature type="domain" description="Radical SAM core" evidence="15">
    <location>
        <begin position="202"/>
        <end position="456"/>
    </location>
</feature>
<comment type="miscellaneous">
    <text evidence="14">Reaction proceeds by a ping-pong mechanism involving intermediate methylation of a conserved cysteine residue.</text>
</comment>
<dbReference type="InterPro" id="IPR040072">
    <property type="entry name" value="Methyltransferase_A"/>
</dbReference>
<dbReference type="NCBIfam" id="TIGR00048">
    <property type="entry name" value="rRNA_mod_RlmN"/>
    <property type="match status" value="1"/>
</dbReference>
<evidence type="ECO:0000256" key="6">
    <source>
        <dbReference type="ARBA" id="ARBA00022603"/>
    </source>
</evidence>
<dbReference type="EC" id="2.1.1.192" evidence="14"/>
<evidence type="ECO:0000313" key="17">
    <source>
        <dbReference type="Proteomes" id="UP000059113"/>
    </source>
</evidence>
<dbReference type="PANTHER" id="PTHR30544">
    <property type="entry name" value="23S RRNA METHYLTRANSFERASE"/>
    <property type="match status" value="1"/>
</dbReference>
<feature type="active site" description="S-methylcysteine intermediate" evidence="14">
    <location>
        <position position="461"/>
    </location>
</feature>
<keyword evidence="3 14" id="KW-0004">4Fe-4S</keyword>
<dbReference type="Pfam" id="PF21016">
    <property type="entry name" value="RlmN_N"/>
    <property type="match status" value="1"/>
</dbReference>
<dbReference type="CDD" id="cd01335">
    <property type="entry name" value="Radical_SAM"/>
    <property type="match status" value="1"/>
</dbReference>
<dbReference type="InterPro" id="IPR058240">
    <property type="entry name" value="rSAM_sf"/>
</dbReference>
<evidence type="ECO:0000256" key="14">
    <source>
        <dbReference type="HAMAP-Rule" id="MF_01849"/>
    </source>
</evidence>
<feature type="binding site" evidence="14">
    <location>
        <position position="216"/>
    </location>
    <ligand>
        <name>[4Fe-4S] cluster</name>
        <dbReference type="ChEBI" id="CHEBI:49883"/>
        <note>4Fe-4S-S-AdoMet</note>
    </ligand>
</feature>
<keyword evidence="4 14" id="KW-0963">Cytoplasm</keyword>
<dbReference type="PROSITE" id="PS51918">
    <property type="entry name" value="RADICAL_SAM"/>
    <property type="match status" value="1"/>
</dbReference>
<keyword evidence="5 14" id="KW-0698">rRNA processing</keyword>
<dbReference type="InterPro" id="IPR007197">
    <property type="entry name" value="rSAM"/>
</dbReference>
<dbReference type="InterPro" id="IPR004383">
    <property type="entry name" value="rRNA_lsu_MTrfase_RlmN/Cfr"/>
</dbReference>
<keyword evidence="12 14" id="KW-0411">Iron-sulfur</keyword>
<reference evidence="17" key="2">
    <citation type="submission" date="2015-04" db="EMBL/GenBank/DDBJ databases">
        <title>The complete genome sequence of Erythrobacter sp. s21-N3.</title>
        <authorList>
            <person name="Zhuang L."/>
            <person name="Liu Y."/>
            <person name="Shao Z."/>
        </authorList>
    </citation>
    <scope>NUCLEOTIDE SEQUENCE [LARGE SCALE GENOMIC DNA]</scope>
    <source>
        <strain evidence="17">s21-N3</strain>
    </source>
</reference>
<dbReference type="PANTHER" id="PTHR30544:SF5">
    <property type="entry name" value="RADICAL SAM CORE DOMAIN-CONTAINING PROTEIN"/>
    <property type="match status" value="1"/>
</dbReference>
<dbReference type="InterPro" id="IPR027492">
    <property type="entry name" value="RNA_MTrfase_RlmN"/>
</dbReference>
<dbReference type="SFLD" id="SFLDF00275">
    <property type="entry name" value="adenosine_C2_methyltransferase"/>
    <property type="match status" value="1"/>
</dbReference>
<feature type="binding site" evidence="14">
    <location>
        <position position="223"/>
    </location>
    <ligand>
        <name>[4Fe-4S] cluster</name>
        <dbReference type="ChEBI" id="CHEBI:49883"/>
        <note>4Fe-4S-S-AdoMet</note>
    </ligand>
</feature>
<dbReference type="STRING" id="1648404.CP97_07465"/>
<keyword evidence="10 14" id="KW-0479">Metal-binding</keyword>
<feature type="binding site" evidence="14">
    <location>
        <begin position="339"/>
        <end position="341"/>
    </location>
    <ligand>
        <name>S-adenosyl-L-methionine</name>
        <dbReference type="ChEBI" id="CHEBI:59789"/>
    </ligand>
</feature>
<keyword evidence="6 14" id="KW-0489">Methyltransferase</keyword>
<dbReference type="FunFam" id="3.20.20.70:FF:000014">
    <property type="entry name" value="Probable dual-specificity RNA methyltransferase RlmN"/>
    <property type="match status" value="1"/>
</dbReference>
<keyword evidence="7 14" id="KW-0808">Transferase</keyword>
<dbReference type="AlphaFoldDB" id="A0A0H4VJU3"/>
<evidence type="ECO:0000256" key="1">
    <source>
        <dbReference type="ARBA" id="ARBA00004496"/>
    </source>
</evidence>
<evidence type="ECO:0000256" key="3">
    <source>
        <dbReference type="ARBA" id="ARBA00022485"/>
    </source>
</evidence>
<gene>
    <name evidence="14" type="primary">rlmN</name>
    <name evidence="16" type="ORF">CP97_07465</name>
</gene>
<dbReference type="SFLD" id="SFLDS00029">
    <property type="entry name" value="Radical_SAM"/>
    <property type="match status" value="1"/>
</dbReference>
<dbReference type="HAMAP" id="MF_01849">
    <property type="entry name" value="RNA_methyltr_RlmN"/>
    <property type="match status" value="1"/>
</dbReference>
<proteinExistence type="inferred from homology"/>